<keyword evidence="4" id="KW-1185">Reference proteome</keyword>
<protein>
    <submittedName>
        <fullName evidence="1">Helix-turn-helix domain-containing protein</fullName>
    </submittedName>
</protein>
<proteinExistence type="predicted"/>
<reference evidence="1 4" key="2">
    <citation type="journal article" date="2020" name="Microbes Environ.">
        <title>Synthetic bacterial community of duckweed: a simple and stable system to study plant-microbe interactions.</title>
        <authorList>
            <person name="Ishizawa H."/>
            <person name="Tada M."/>
            <person name="Kuroda M."/>
            <person name="Inoue D."/>
            <person name="Futamata H."/>
            <person name="Ike M."/>
        </authorList>
    </citation>
    <scope>NUCLEOTIDE SEQUENCE [LARGE SCALE GENOMIC DNA]</scope>
    <source>
        <strain evidence="1 4">DW100</strain>
    </source>
</reference>
<dbReference type="RefSeq" id="WP_076394878.1">
    <property type="nucleotide sequence ID" value="NZ_AP029022.1"/>
</dbReference>
<dbReference type="AlphaFoldDB" id="A0A1N7QBS1"/>
<gene>
    <name evidence="1" type="ORF">CRDW_11560</name>
    <name evidence="2" type="ORF">SAMN05421785_11092</name>
</gene>
<evidence type="ECO:0000313" key="3">
    <source>
        <dbReference type="Proteomes" id="UP000185781"/>
    </source>
</evidence>
<accession>A0A1N7QBS1</accession>
<evidence type="ECO:0000313" key="4">
    <source>
        <dbReference type="Proteomes" id="UP001380186"/>
    </source>
</evidence>
<sequence>MKKELKPNYKLIFSDILDKKYPEKRKDCSEILNKKSLTTFDIIHLNHIIFGKNEQNKDFNQKHRSYKKSDIRKIVEHQKKYNMSNIETSLKFKISRNTIYKWKKLYKIKNAYPQTLLSESKDV</sequence>
<dbReference type="Proteomes" id="UP000185781">
    <property type="component" value="Unassembled WGS sequence"/>
</dbReference>
<name>A0A1N7QBS1_9FLAO</name>
<dbReference type="SUPFAM" id="SSF46689">
    <property type="entry name" value="Homeodomain-like"/>
    <property type="match status" value="1"/>
</dbReference>
<dbReference type="EMBL" id="AP029022">
    <property type="protein sequence ID" value="BEV03782.1"/>
    <property type="molecule type" value="Genomic_DNA"/>
</dbReference>
<dbReference type="EMBL" id="FTOV01000010">
    <property type="protein sequence ID" value="SIT20305.1"/>
    <property type="molecule type" value="Genomic_DNA"/>
</dbReference>
<evidence type="ECO:0000313" key="2">
    <source>
        <dbReference type="EMBL" id="SIT20305.1"/>
    </source>
</evidence>
<dbReference type="OrthoDB" id="1260127at2"/>
<dbReference type="Proteomes" id="UP001380186">
    <property type="component" value="Chromosome"/>
</dbReference>
<evidence type="ECO:0000313" key="1">
    <source>
        <dbReference type="EMBL" id="BEV03782.1"/>
    </source>
</evidence>
<reference evidence="1" key="3">
    <citation type="submission" date="2023-12" db="EMBL/GenBank/DDBJ databases">
        <title>Complete genome sequences of six duckweed-associated bacterial strains for studying community assembly in synthetic plant microbiome.</title>
        <authorList>
            <person name="Ishizawa H."/>
            <person name="Tada M."/>
            <person name="Tashiro Y."/>
            <person name="Kuroda M."/>
            <person name="Inoue D."/>
            <person name="Dohra H."/>
            <person name="Futamata H."/>
            <person name="Ike M."/>
        </authorList>
    </citation>
    <scope>NUCLEOTIDE SEQUENCE</scope>
    <source>
        <strain evidence="1">DW100</strain>
    </source>
</reference>
<organism evidence="2 3">
    <name type="scientific">Chryseobacterium gambrini</name>
    <dbReference type="NCBI Taxonomy" id="373672"/>
    <lineage>
        <taxon>Bacteria</taxon>
        <taxon>Pseudomonadati</taxon>
        <taxon>Bacteroidota</taxon>
        <taxon>Flavobacteriia</taxon>
        <taxon>Flavobacteriales</taxon>
        <taxon>Weeksellaceae</taxon>
        <taxon>Chryseobacterium group</taxon>
        <taxon>Chryseobacterium</taxon>
    </lineage>
</organism>
<dbReference type="InterPro" id="IPR009057">
    <property type="entry name" value="Homeodomain-like_sf"/>
</dbReference>
<dbReference type="STRING" id="373672.SAMN05421785_11092"/>
<reference evidence="2 3" key="1">
    <citation type="submission" date="2017-01" db="EMBL/GenBank/DDBJ databases">
        <authorList>
            <person name="Mah S.A."/>
            <person name="Swanson W.J."/>
            <person name="Moy G.W."/>
            <person name="Vacquier V.D."/>
        </authorList>
    </citation>
    <scope>NUCLEOTIDE SEQUENCE [LARGE SCALE GENOMIC DNA]</scope>
    <source>
        <strain evidence="2 3">DSM 18014</strain>
    </source>
</reference>